<evidence type="ECO:0000313" key="9">
    <source>
        <dbReference type="EMBL" id="KAD4585940.1"/>
    </source>
</evidence>
<keyword evidence="5 6" id="KW-0472">Membrane</keyword>
<evidence type="ECO:0000256" key="6">
    <source>
        <dbReference type="RuleBase" id="RU363132"/>
    </source>
</evidence>
<keyword evidence="4 6" id="KW-1133">Transmembrane helix</keyword>
<dbReference type="AlphaFoldDB" id="A0A5N6NF76"/>
<dbReference type="GO" id="GO:0009617">
    <property type="term" value="P:response to bacterium"/>
    <property type="evidence" value="ECO:0007669"/>
    <property type="project" value="InterPro"/>
</dbReference>
<feature type="compositionally biased region" description="Basic and acidic residues" evidence="7">
    <location>
        <begin position="1"/>
        <end position="33"/>
    </location>
</feature>
<dbReference type="InterPro" id="IPR045064">
    <property type="entry name" value="Reticulon-like"/>
</dbReference>
<dbReference type="Pfam" id="PF02453">
    <property type="entry name" value="Reticulon"/>
    <property type="match status" value="1"/>
</dbReference>
<proteinExistence type="predicted"/>
<keyword evidence="2 6" id="KW-0812">Transmembrane</keyword>
<dbReference type="PANTHER" id="PTHR10994">
    <property type="entry name" value="RETICULON"/>
    <property type="match status" value="1"/>
</dbReference>
<evidence type="ECO:0000313" key="10">
    <source>
        <dbReference type="Proteomes" id="UP000326396"/>
    </source>
</evidence>
<comment type="caution">
    <text evidence="9">The sequence shown here is derived from an EMBL/GenBank/DDBJ whole genome shotgun (WGS) entry which is preliminary data.</text>
</comment>
<evidence type="ECO:0000256" key="3">
    <source>
        <dbReference type="ARBA" id="ARBA00022824"/>
    </source>
</evidence>
<dbReference type="GO" id="GO:0005789">
    <property type="term" value="C:endoplasmic reticulum membrane"/>
    <property type="evidence" value="ECO:0007669"/>
    <property type="project" value="UniProtKB-SubCell"/>
</dbReference>
<sequence>MADNAAGEHEHESPSFVESVKEKISETFHKDDSSSSESDCEGKKSSPVSDVKDKIYRLFGRERPVHKLLGGGKGIRILICVQVVDELIKIILTVLAQAVRFRIAVYRNSHVHCQDKKVSGGVVGFATLIWVLFELVEYHLLTLVCHTLILALAVLFLWSNASSFINKSAPRFPEVVLPEDIVLGVASALRIEINRALVILRSIALGKDLKKFLAVIAGLWVLSILGSCWNFLTLLYTGFILLHTVPYIYDKYEDKVDAFGEKAEAEIKKQYAVFNVKTSSLSTPLPPLLMIEVVPEGGVAVEAVAATEAQMAEVGHPTTYPNNHKLILLGHLIYHLGPLLPLGISKSPGPKAPHVLIPPPHGLPH</sequence>
<feature type="transmembrane region" description="Helical" evidence="6">
    <location>
        <begin position="143"/>
        <end position="161"/>
    </location>
</feature>
<feature type="transmembrane region" description="Helical" evidence="6">
    <location>
        <begin position="212"/>
        <end position="232"/>
    </location>
</feature>
<protein>
    <recommendedName>
        <fullName evidence="6">Reticulon-like protein</fullName>
    </recommendedName>
</protein>
<evidence type="ECO:0000256" key="1">
    <source>
        <dbReference type="ARBA" id="ARBA00004477"/>
    </source>
</evidence>
<evidence type="ECO:0000256" key="5">
    <source>
        <dbReference type="ARBA" id="ARBA00023136"/>
    </source>
</evidence>
<keyword evidence="3 6" id="KW-0256">Endoplasmic reticulum</keyword>
<organism evidence="9 10">
    <name type="scientific">Mikania micrantha</name>
    <name type="common">bitter vine</name>
    <dbReference type="NCBI Taxonomy" id="192012"/>
    <lineage>
        <taxon>Eukaryota</taxon>
        <taxon>Viridiplantae</taxon>
        <taxon>Streptophyta</taxon>
        <taxon>Embryophyta</taxon>
        <taxon>Tracheophyta</taxon>
        <taxon>Spermatophyta</taxon>
        <taxon>Magnoliopsida</taxon>
        <taxon>eudicotyledons</taxon>
        <taxon>Gunneridae</taxon>
        <taxon>Pentapetalae</taxon>
        <taxon>asterids</taxon>
        <taxon>campanulids</taxon>
        <taxon>Asterales</taxon>
        <taxon>Asteraceae</taxon>
        <taxon>Asteroideae</taxon>
        <taxon>Heliantheae alliance</taxon>
        <taxon>Eupatorieae</taxon>
        <taxon>Mikania</taxon>
    </lineage>
</organism>
<dbReference type="OrthoDB" id="567788at2759"/>
<reference evidence="9 10" key="1">
    <citation type="submission" date="2019-05" db="EMBL/GenBank/DDBJ databases">
        <title>Mikania micrantha, genome provides insights into the molecular mechanism of rapid growth.</title>
        <authorList>
            <person name="Liu B."/>
        </authorList>
    </citation>
    <scope>NUCLEOTIDE SEQUENCE [LARGE SCALE GENOMIC DNA]</scope>
    <source>
        <strain evidence="9">NLD-2019</strain>
        <tissue evidence="9">Leaf</tissue>
    </source>
</reference>
<evidence type="ECO:0000256" key="2">
    <source>
        <dbReference type="ARBA" id="ARBA00022692"/>
    </source>
</evidence>
<dbReference type="PROSITE" id="PS50845">
    <property type="entry name" value="RETICULON"/>
    <property type="match status" value="1"/>
</dbReference>
<comment type="subcellular location">
    <subcellularLocation>
        <location evidence="1 6">Endoplasmic reticulum membrane</location>
        <topology evidence="1 6">Multi-pass membrane protein</topology>
    </subcellularLocation>
</comment>
<feature type="transmembrane region" description="Helical" evidence="6">
    <location>
        <begin position="118"/>
        <end position="136"/>
    </location>
</feature>
<dbReference type="EMBL" id="SZYD01000012">
    <property type="protein sequence ID" value="KAD4585940.1"/>
    <property type="molecule type" value="Genomic_DNA"/>
</dbReference>
<dbReference type="Proteomes" id="UP000326396">
    <property type="component" value="Linkage Group LG2"/>
</dbReference>
<accession>A0A5N6NF76</accession>
<feature type="domain" description="Reticulon" evidence="8">
    <location>
        <begin position="114"/>
        <end position="313"/>
    </location>
</feature>
<dbReference type="InterPro" id="IPR003388">
    <property type="entry name" value="Reticulon"/>
</dbReference>
<evidence type="ECO:0000256" key="7">
    <source>
        <dbReference type="SAM" id="MobiDB-lite"/>
    </source>
</evidence>
<evidence type="ECO:0000259" key="8">
    <source>
        <dbReference type="PROSITE" id="PS50845"/>
    </source>
</evidence>
<evidence type="ECO:0000256" key="4">
    <source>
        <dbReference type="ARBA" id="ARBA00022989"/>
    </source>
</evidence>
<feature type="region of interest" description="Disordered" evidence="7">
    <location>
        <begin position="1"/>
        <end position="48"/>
    </location>
</feature>
<dbReference type="PANTHER" id="PTHR10994:SF144">
    <property type="entry name" value="RETICULON-LIKE PROTEIN"/>
    <property type="match status" value="1"/>
</dbReference>
<keyword evidence="10" id="KW-1185">Reference proteome</keyword>
<name>A0A5N6NF76_9ASTR</name>
<gene>
    <name evidence="9" type="ORF">E3N88_23541</name>
</gene>